<evidence type="ECO:0000256" key="1">
    <source>
        <dbReference type="SAM" id="Phobius"/>
    </source>
</evidence>
<reference evidence="3" key="1">
    <citation type="journal article" date="2020" name="mSystems">
        <title>Genome- and Community-Level Interaction Insights into Carbon Utilization and Element Cycling Functions of Hydrothermarchaeota in Hydrothermal Sediment.</title>
        <authorList>
            <person name="Zhou Z."/>
            <person name="Liu Y."/>
            <person name="Xu W."/>
            <person name="Pan J."/>
            <person name="Luo Z.H."/>
            <person name="Li M."/>
        </authorList>
    </citation>
    <scope>NUCLEOTIDE SEQUENCE [LARGE SCALE GENOMIC DNA]</scope>
    <source>
        <strain evidence="3">SpSt-637</strain>
        <strain evidence="2">SpSt-667</strain>
    </source>
</reference>
<keyword evidence="1" id="KW-0472">Membrane</keyword>
<accession>A0A7C4JIE2</accession>
<dbReference type="EMBL" id="DTCK01000019">
    <property type="protein sequence ID" value="HGQ35709.1"/>
    <property type="molecule type" value="Genomic_DNA"/>
</dbReference>
<evidence type="ECO:0000313" key="3">
    <source>
        <dbReference type="EMBL" id="HGQ63638.1"/>
    </source>
</evidence>
<organism evidence="3">
    <name type="scientific">Ignisphaera aggregans</name>
    <dbReference type="NCBI Taxonomy" id="334771"/>
    <lineage>
        <taxon>Archaea</taxon>
        <taxon>Thermoproteota</taxon>
        <taxon>Thermoprotei</taxon>
        <taxon>Desulfurococcales</taxon>
        <taxon>Desulfurococcaceae</taxon>
        <taxon>Ignisphaera</taxon>
    </lineage>
</organism>
<keyword evidence="1" id="KW-1133">Transmembrane helix</keyword>
<dbReference type="EMBL" id="DTBD01000003">
    <property type="protein sequence ID" value="HGQ63638.1"/>
    <property type="molecule type" value="Genomic_DNA"/>
</dbReference>
<keyword evidence="1" id="KW-0812">Transmembrane</keyword>
<evidence type="ECO:0000313" key="2">
    <source>
        <dbReference type="EMBL" id="HGQ35709.1"/>
    </source>
</evidence>
<proteinExistence type="predicted"/>
<name>A0A7C4JIE2_9CREN</name>
<gene>
    <name evidence="3" type="ORF">ENU08_00085</name>
    <name evidence="2" type="ORF">ENU41_03410</name>
</gene>
<sequence>MFRRKTLLNLILSVLIAVTFTYNVNACFNPADINAVEVLFNKYGASYNLTALVVKFKPIVVEEGGIYVFKYVYRASKRDDLQFGVTVYLEKICGDAPCVEGYNEDKPMMNVLALRIELLDTCSLEQITTTTKYSSYSSTVRIEKDTYTTNNITTYTSTVEKKCPEKTVVSLVFNELLNKLTSEGVIIGLSIEDINKIMDAVISNPIVAGWNNRLLYNDKIDRWAPYAELINAGLIKGVLVKGPLCSYKLPQEVIDEVMASEPGLIIEEQALITPTTTPTLIPQVTVTVTVKEKEIITLITTTTSLYTIISNQGYPSQPIPSPQPYPNGLVTVISISIGIAGALVIYAILRLTSKT</sequence>
<comment type="caution">
    <text evidence="3">The sequence shown here is derived from an EMBL/GenBank/DDBJ whole genome shotgun (WGS) entry which is preliminary data.</text>
</comment>
<dbReference type="AlphaFoldDB" id="A0A7C4JIE2"/>
<feature type="transmembrane region" description="Helical" evidence="1">
    <location>
        <begin position="328"/>
        <end position="349"/>
    </location>
</feature>
<protein>
    <submittedName>
        <fullName evidence="3">Uncharacterized protein</fullName>
    </submittedName>
</protein>